<feature type="active site" evidence="15">
    <location>
        <position position="63"/>
    </location>
</feature>
<dbReference type="InterPro" id="IPR036389">
    <property type="entry name" value="RNase_III_sf"/>
</dbReference>
<dbReference type="Pfam" id="PF14622">
    <property type="entry name" value="Ribonucleas_3_3"/>
    <property type="match status" value="1"/>
</dbReference>
<dbReference type="SUPFAM" id="SSF69065">
    <property type="entry name" value="RNase III domain-like"/>
    <property type="match status" value="1"/>
</dbReference>
<dbReference type="SMART" id="SM00535">
    <property type="entry name" value="RIBOc"/>
    <property type="match status" value="1"/>
</dbReference>
<comment type="cofactor">
    <cofactor evidence="15">
        <name>Mg(2+)</name>
        <dbReference type="ChEBI" id="CHEBI:18420"/>
    </cofactor>
</comment>
<dbReference type="PANTHER" id="PTHR11207:SF0">
    <property type="entry name" value="RIBONUCLEASE 3"/>
    <property type="match status" value="1"/>
</dbReference>
<comment type="caution">
    <text evidence="19">The sequence shown here is derived from an EMBL/GenBank/DDBJ whole genome shotgun (WGS) entry which is preliminary data.</text>
</comment>
<keyword evidence="14 15" id="KW-0694">RNA-binding</keyword>
<dbReference type="NCBIfam" id="TIGR02191">
    <property type="entry name" value="RNaseIII"/>
    <property type="match status" value="1"/>
</dbReference>
<keyword evidence="8 15" id="KW-0819">tRNA processing</keyword>
<evidence type="ECO:0000256" key="16">
    <source>
        <dbReference type="SAM" id="MobiDB-lite"/>
    </source>
</evidence>
<dbReference type="SMART" id="SM00358">
    <property type="entry name" value="DSRM"/>
    <property type="match status" value="1"/>
</dbReference>
<gene>
    <name evidence="15 19" type="primary">rnc</name>
    <name evidence="19" type="ORF">ENW48_05295</name>
</gene>
<comment type="catalytic activity">
    <reaction evidence="1 15">
        <text>Endonucleolytic cleavage to 5'-phosphomonoester.</text>
        <dbReference type="EC" id="3.1.26.3"/>
    </reaction>
</comment>
<evidence type="ECO:0000256" key="12">
    <source>
        <dbReference type="ARBA" id="ARBA00022801"/>
    </source>
</evidence>
<keyword evidence="11 15" id="KW-0255">Endonuclease</keyword>
<dbReference type="SUPFAM" id="SSF54768">
    <property type="entry name" value="dsRNA-binding domain-like"/>
    <property type="match status" value="1"/>
</dbReference>
<keyword evidence="10 15" id="KW-0479">Metal-binding</keyword>
<dbReference type="EC" id="3.1.26.3" evidence="15"/>
<dbReference type="GO" id="GO:0010468">
    <property type="term" value="P:regulation of gene expression"/>
    <property type="evidence" value="ECO:0007669"/>
    <property type="project" value="TreeGrafter"/>
</dbReference>
<dbReference type="FunFam" id="3.30.160.20:FF:000003">
    <property type="entry name" value="Ribonuclease 3"/>
    <property type="match status" value="1"/>
</dbReference>
<evidence type="ECO:0000256" key="3">
    <source>
        <dbReference type="ARBA" id="ARBA00010183"/>
    </source>
</evidence>
<keyword evidence="7 15" id="KW-0507">mRNA processing</keyword>
<feature type="domain" description="RNase III" evidence="18">
    <location>
        <begin position="18"/>
        <end position="146"/>
    </location>
</feature>
<reference evidence="19" key="1">
    <citation type="journal article" date="2020" name="mSystems">
        <title>Genome- and Community-Level Interaction Insights into Carbon Utilization and Element Cycling Functions of Hydrothermarchaeota in Hydrothermal Sediment.</title>
        <authorList>
            <person name="Zhou Z."/>
            <person name="Liu Y."/>
            <person name="Xu W."/>
            <person name="Pan J."/>
            <person name="Luo Z.H."/>
            <person name="Li M."/>
        </authorList>
    </citation>
    <scope>NUCLEOTIDE SEQUENCE [LARGE SCALE GENOMIC DNA]</scope>
    <source>
        <strain evidence="19">SpSt-853</strain>
    </source>
</reference>
<evidence type="ECO:0000256" key="11">
    <source>
        <dbReference type="ARBA" id="ARBA00022759"/>
    </source>
</evidence>
<evidence type="ECO:0000256" key="5">
    <source>
        <dbReference type="ARBA" id="ARBA00022490"/>
    </source>
</evidence>
<evidence type="ECO:0000256" key="7">
    <source>
        <dbReference type="ARBA" id="ARBA00022664"/>
    </source>
</evidence>
<dbReference type="GO" id="GO:0006364">
    <property type="term" value="P:rRNA processing"/>
    <property type="evidence" value="ECO:0007669"/>
    <property type="project" value="UniProtKB-UniRule"/>
</dbReference>
<evidence type="ECO:0000259" key="18">
    <source>
        <dbReference type="PROSITE" id="PS50142"/>
    </source>
</evidence>
<evidence type="ECO:0000256" key="13">
    <source>
        <dbReference type="ARBA" id="ARBA00022842"/>
    </source>
</evidence>
<dbReference type="Gene3D" id="1.10.1520.10">
    <property type="entry name" value="Ribonuclease III domain"/>
    <property type="match status" value="1"/>
</dbReference>
<protein>
    <recommendedName>
        <fullName evidence="15">Ribonuclease 3</fullName>
        <ecNumber evidence="15">3.1.26.3</ecNumber>
    </recommendedName>
    <alternativeName>
        <fullName evidence="15">Ribonuclease III</fullName>
        <shortName evidence="15">RNase III</shortName>
    </alternativeName>
</protein>
<organism evidence="19">
    <name type="scientific">Desulfobacca acetoxidans</name>
    <dbReference type="NCBI Taxonomy" id="60893"/>
    <lineage>
        <taxon>Bacteria</taxon>
        <taxon>Pseudomonadati</taxon>
        <taxon>Thermodesulfobacteriota</taxon>
        <taxon>Desulfobaccia</taxon>
        <taxon>Desulfobaccales</taxon>
        <taxon>Desulfobaccaceae</taxon>
        <taxon>Desulfobacca</taxon>
    </lineage>
</organism>
<dbReference type="HAMAP" id="MF_00104">
    <property type="entry name" value="RNase_III"/>
    <property type="match status" value="1"/>
</dbReference>
<evidence type="ECO:0000256" key="2">
    <source>
        <dbReference type="ARBA" id="ARBA00004496"/>
    </source>
</evidence>
<dbReference type="GO" id="GO:0005737">
    <property type="term" value="C:cytoplasm"/>
    <property type="evidence" value="ECO:0007669"/>
    <property type="project" value="UniProtKB-SubCell"/>
</dbReference>
<evidence type="ECO:0000256" key="4">
    <source>
        <dbReference type="ARBA" id="ARBA00011738"/>
    </source>
</evidence>
<evidence type="ECO:0000256" key="14">
    <source>
        <dbReference type="ARBA" id="ARBA00022884"/>
    </source>
</evidence>
<evidence type="ECO:0000256" key="15">
    <source>
        <dbReference type="HAMAP-Rule" id="MF_00104"/>
    </source>
</evidence>
<dbReference type="GO" id="GO:0046872">
    <property type="term" value="F:metal ion binding"/>
    <property type="evidence" value="ECO:0007669"/>
    <property type="project" value="UniProtKB-KW"/>
</dbReference>
<dbReference type="PROSITE" id="PS00517">
    <property type="entry name" value="RNASE_3_1"/>
    <property type="match status" value="1"/>
</dbReference>
<dbReference type="PANTHER" id="PTHR11207">
    <property type="entry name" value="RIBONUCLEASE III"/>
    <property type="match status" value="1"/>
</dbReference>
<feature type="region of interest" description="Disordered" evidence="16">
    <location>
        <begin position="1"/>
        <end position="20"/>
    </location>
</feature>
<evidence type="ECO:0000259" key="17">
    <source>
        <dbReference type="PROSITE" id="PS50137"/>
    </source>
</evidence>
<dbReference type="GO" id="GO:0003725">
    <property type="term" value="F:double-stranded RNA binding"/>
    <property type="evidence" value="ECO:0007669"/>
    <property type="project" value="TreeGrafter"/>
</dbReference>
<comment type="subunit">
    <text evidence="4 15">Homodimer.</text>
</comment>
<feature type="binding site" evidence="15">
    <location>
        <position position="59"/>
    </location>
    <ligand>
        <name>Mg(2+)</name>
        <dbReference type="ChEBI" id="CHEBI:18420"/>
    </ligand>
</feature>
<dbReference type="CDD" id="cd10845">
    <property type="entry name" value="DSRM_RNAse_III_family"/>
    <property type="match status" value="1"/>
</dbReference>
<comment type="subcellular location">
    <subcellularLocation>
        <location evidence="2 15">Cytoplasm</location>
    </subcellularLocation>
</comment>
<feature type="binding site" evidence="15">
    <location>
        <position position="135"/>
    </location>
    <ligand>
        <name>Mg(2+)</name>
        <dbReference type="ChEBI" id="CHEBI:18420"/>
    </ligand>
</feature>
<accession>A0A7C5AMB0</accession>
<dbReference type="Pfam" id="PF00035">
    <property type="entry name" value="dsrm"/>
    <property type="match status" value="1"/>
</dbReference>
<keyword evidence="15" id="KW-0699">rRNA-binding</keyword>
<keyword evidence="12 15" id="KW-0378">Hydrolase</keyword>
<evidence type="ECO:0000256" key="1">
    <source>
        <dbReference type="ARBA" id="ARBA00000109"/>
    </source>
</evidence>
<sequence length="251" mass="28063">MEREKSPESPQQSREEALQALSRRLGYRFKNPALLDQALRHSSYTHERPESGPSNEQMEFLGDAVLTLTVSHLLIKTFPESSEGELSRRRAALVNARQLAELARRLNLGSSLLLGRGERRQAGHEKPSLLADALEAVLAAVFLDGGLRAAQRLVHRWFTPFLSEDQDLMWGDPKTTLQELIQSQYKSPPTYRVVEERGPSHARSFVVELRLGDVLLARGEGPTKKQAEQQAALAALKQWRAEEKQGGGKPV</sequence>
<comment type="similarity">
    <text evidence="3">Belongs to the ribonuclease III family.</text>
</comment>
<keyword evidence="13 15" id="KW-0460">Magnesium</keyword>
<feature type="domain" description="DRBM" evidence="17">
    <location>
        <begin position="172"/>
        <end position="241"/>
    </location>
</feature>
<dbReference type="GO" id="GO:0004525">
    <property type="term" value="F:ribonuclease III activity"/>
    <property type="evidence" value="ECO:0007669"/>
    <property type="project" value="UniProtKB-UniRule"/>
</dbReference>
<evidence type="ECO:0000313" key="19">
    <source>
        <dbReference type="EMBL" id="HGZ11612.1"/>
    </source>
</evidence>
<dbReference type="EMBL" id="DTKJ01000040">
    <property type="protein sequence ID" value="HGZ11612.1"/>
    <property type="molecule type" value="Genomic_DNA"/>
</dbReference>
<dbReference type="Gene3D" id="3.30.160.20">
    <property type="match status" value="1"/>
</dbReference>
<comment type="function">
    <text evidence="15">Digests double-stranded RNA. Involved in the processing of primary rRNA transcript to yield the immediate precursors to the large and small rRNAs (23S and 16S). Processes some mRNAs, and tRNAs when they are encoded in the rRNA operon. Processes pre-crRNA and tracrRNA of type II CRISPR loci if present in the organism.</text>
</comment>
<dbReference type="GO" id="GO:0008033">
    <property type="term" value="P:tRNA processing"/>
    <property type="evidence" value="ECO:0007669"/>
    <property type="project" value="UniProtKB-KW"/>
</dbReference>
<feature type="compositionally biased region" description="Basic and acidic residues" evidence="16">
    <location>
        <begin position="1"/>
        <end position="17"/>
    </location>
</feature>
<dbReference type="InterPro" id="IPR000999">
    <property type="entry name" value="RNase_III_dom"/>
</dbReference>
<dbReference type="GO" id="GO:0019843">
    <property type="term" value="F:rRNA binding"/>
    <property type="evidence" value="ECO:0007669"/>
    <property type="project" value="UniProtKB-KW"/>
</dbReference>
<keyword evidence="6 15" id="KW-0698">rRNA processing</keyword>
<keyword evidence="5 15" id="KW-0963">Cytoplasm</keyword>
<evidence type="ECO:0000256" key="10">
    <source>
        <dbReference type="ARBA" id="ARBA00022723"/>
    </source>
</evidence>
<dbReference type="CDD" id="cd00593">
    <property type="entry name" value="RIBOc"/>
    <property type="match status" value="1"/>
</dbReference>
<dbReference type="InterPro" id="IPR014720">
    <property type="entry name" value="dsRBD_dom"/>
</dbReference>
<keyword evidence="9 15" id="KW-0540">Nuclease</keyword>
<name>A0A7C5AMB0_9BACT</name>
<evidence type="ECO:0000256" key="8">
    <source>
        <dbReference type="ARBA" id="ARBA00022694"/>
    </source>
</evidence>
<dbReference type="AlphaFoldDB" id="A0A7C5AMB0"/>
<proteinExistence type="inferred from homology"/>
<dbReference type="GO" id="GO:0006397">
    <property type="term" value="P:mRNA processing"/>
    <property type="evidence" value="ECO:0007669"/>
    <property type="project" value="UniProtKB-UniRule"/>
</dbReference>
<dbReference type="FunFam" id="1.10.1520.10:FF:000001">
    <property type="entry name" value="Ribonuclease 3"/>
    <property type="match status" value="1"/>
</dbReference>
<evidence type="ECO:0000256" key="9">
    <source>
        <dbReference type="ARBA" id="ARBA00022722"/>
    </source>
</evidence>
<dbReference type="PROSITE" id="PS50137">
    <property type="entry name" value="DS_RBD"/>
    <property type="match status" value="1"/>
</dbReference>
<evidence type="ECO:0000256" key="6">
    <source>
        <dbReference type="ARBA" id="ARBA00022552"/>
    </source>
</evidence>
<dbReference type="GO" id="GO:0042802">
    <property type="term" value="F:identical protein binding"/>
    <property type="evidence" value="ECO:0007669"/>
    <property type="project" value="UniProtKB-ARBA"/>
</dbReference>
<feature type="active site" evidence="15">
    <location>
        <position position="135"/>
    </location>
</feature>
<dbReference type="PROSITE" id="PS50142">
    <property type="entry name" value="RNASE_3_2"/>
    <property type="match status" value="1"/>
</dbReference>
<dbReference type="InterPro" id="IPR011907">
    <property type="entry name" value="RNase_III"/>
</dbReference>
<feature type="binding site" evidence="15">
    <location>
        <position position="132"/>
    </location>
    <ligand>
        <name>Mg(2+)</name>
        <dbReference type="ChEBI" id="CHEBI:18420"/>
    </ligand>
</feature>